<feature type="compositionally biased region" description="Low complexity" evidence="1">
    <location>
        <begin position="587"/>
        <end position="596"/>
    </location>
</feature>
<feature type="compositionally biased region" description="Low complexity" evidence="1">
    <location>
        <begin position="737"/>
        <end position="746"/>
    </location>
</feature>
<feature type="compositionally biased region" description="Polar residues" evidence="1">
    <location>
        <begin position="325"/>
        <end position="350"/>
    </location>
</feature>
<evidence type="ECO:0008006" key="4">
    <source>
        <dbReference type="Google" id="ProtNLM"/>
    </source>
</evidence>
<evidence type="ECO:0000256" key="1">
    <source>
        <dbReference type="SAM" id="MobiDB-lite"/>
    </source>
</evidence>
<gene>
    <name evidence="2" type="ORF">AMAG_07744</name>
</gene>
<dbReference type="STRING" id="578462.A0A0L0SJ74"/>
<dbReference type="Proteomes" id="UP000054350">
    <property type="component" value="Unassembled WGS sequence"/>
</dbReference>
<sequence>MTASNWTTDPYSRPAEATQRLSTGPVERAAGYCNIYDPSAFFHPWRRRFVRLAAHPAQATLSIHQAPTVPALALMQLAAGSAVRIVDYRGRTCVRVDAPAASRSADAVVWHLNPLSAEDLGRWLDALRAAVLALQMEQRRSSRAFVVLHDLMAQQDGSAAAVGPSSAVQAQPLPMSREQWRQQQQHQQQQHHQQQQQPTPYPQQQQQLHQQAPPASGPHQEPPVHQQAPLPAPLPPTQDPQLPPPRQAHTNAAPVHRAASAPSRGLASRGQRPVAPRSESQPVLGAAYASTTTAPPRALHPVPDISLTAPAPTAAPPPRTAQVRPETSTGSLAGTGSQVGAGSQAGTNSQVGGGMTRVAVIPNPNRGAAPRQLVPASSMPNLHDLAPTRSSNDVPPPRRNLANQGTAGAAPPRQSEEPNGPPPPRRAAASAEVPPRQSNELNGPPPPRRAVASAEAPPPPRQSSESRGPPPARRHHPEPVRVTGPSDPSPMSPRTSDPARMLPGTLPLKLAPARPATAEAAQPAAATSAMAPVPPATAVPMTVASNPALAPDPAAAPAQPQSAPNPSTHHVAHAWVDRSDTPASFRDSIASSAPSDDAFEQHMMHRTHAPKPSPLAGSAIASVASSAAFVASRAPSELGDRSETSVRTDALYLQTQATATANAGPVPAIPQGSNVISRPPPDEYRPTPSVVGTPTTSVAPAAASATALAPAGAAPATHRVPLIRNPSRRYPGDSNGAAAAHPAASGPAPPARTRSQSRGRATAPTNAQPTQAPAAANAPPPVRRAASRGRTAHTNGDLAAPAPARSQSRPRAPSPADMQRAEAMRAQAVTQQQQQQQQQQQMRQQPYPGTVAVAP</sequence>
<protein>
    <recommendedName>
        <fullName evidence="4">PH domain-containing protein</fullName>
    </recommendedName>
</protein>
<evidence type="ECO:0000313" key="3">
    <source>
        <dbReference type="Proteomes" id="UP000054350"/>
    </source>
</evidence>
<dbReference type="AlphaFoldDB" id="A0A0L0SJ74"/>
<feature type="compositionally biased region" description="Low complexity" evidence="1">
    <location>
        <begin position="544"/>
        <end position="566"/>
    </location>
</feature>
<organism evidence="2 3">
    <name type="scientific">Allomyces macrogynus (strain ATCC 38327)</name>
    <name type="common">Allomyces javanicus var. macrogynus</name>
    <dbReference type="NCBI Taxonomy" id="578462"/>
    <lineage>
        <taxon>Eukaryota</taxon>
        <taxon>Fungi</taxon>
        <taxon>Fungi incertae sedis</taxon>
        <taxon>Blastocladiomycota</taxon>
        <taxon>Blastocladiomycetes</taxon>
        <taxon>Blastocladiales</taxon>
        <taxon>Blastocladiaceae</taxon>
        <taxon>Allomyces</taxon>
    </lineage>
</organism>
<feature type="compositionally biased region" description="Low complexity" evidence="1">
    <location>
        <begin position="760"/>
        <end position="777"/>
    </location>
</feature>
<dbReference type="OMA" id="GREMNAN"/>
<feature type="compositionally biased region" description="Low complexity" evidence="1">
    <location>
        <begin position="158"/>
        <end position="171"/>
    </location>
</feature>
<feature type="compositionally biased region" description="Pro residues" evidence="1">
    <location>
        <begin position="230"/>
        <end position="246"/>
    </location>
</feature>
<feature type="compositionally biased region" description="Low complexity" evidence="1">
    <location>
        <begin position="182"/>
        <end position="214"/>
    </location>
</feature>
<feature type="region of interest" description="Disordered" evidence="1">
    <location>
        <begin position="660"/>
        <end position="855"/>
    </location>
</feature>
<feature type="compositionally biased region" description="Low complexity" evidence="1">
    <location>
        <begin position="686"/>
        <end position="717"/>
    </location>
</feature>
<accession>A0A0L0SJ74</accession>
<feature type="compositionally biased region" description="Low complexity" evidence="1">
    <location>
        <begin position="511"/>
        <end position="530"/>
    </location>
</feature>
<dbReference type="OrthoDB" id="5599930at2759"/>
<evidence type="ECO:0000313" key="2">
    <source>
        <dbReference type="EMBL" id="KNE62532.1"/>
    </source>
</evidence>
<feature type="compositionally biased region" description="Low complexity" evidence="1">
    <location>
        <begin position="831"/>
        <end position="845"/>
    </location>
</feature>
<feature type="region of interest" description="Disordered" evidence="1">
    <location>
        <begin position="544"/>
        <end position="617"/>
    </location>
</feature>
<reference evidence="2 3" key="1">
    <citation type="submission" date="2009-11" db="EMBL/GenBank/DDBJ databases">
        <title>Annotation of Allomyces macrogynus ATCC 38327.</title>
        <authorList>
            <consortium name="The Broad Institute Genome Sequencing Platform"/>
            <person name="Russ C."/>
            <person name="Cuomo C."/>
            <person name="Burger G."/>
            <person name="Gray M.W."/>
            <person name="Holland P.W.H."/>
            <person name="King N."/>
            <person name="Lang F.B.F."/>
            <person name="Roger A.J."/>
            <person name="Ruiz-Trillo I."/>
            <person name="Young S.K."/>
            <person name="Zeng Q."/>
            <person name="Gargeya S."/>
            <person name="Fitzgerald M."/>
            <person name="Haas B."/>
            <person name="Abouelleil A."/>
            <person name="Alvarado L."/>
            <person name="Arachchi H.M."/>
            <person name="Berlin A."/>
            <person name="Chapman S.B."/>
            <person name="Gearin G."/>
            <person name="Goldberg J."/>
            <person name="Griggs A."/>
            <person name="Gujja S."/>
            <person name="Hansen M."/>
            <person name="Heiman D."/>
            <person name="Howarth C."/>
            <person name="Larimer J."/>
            <person name="Lui A."/>
            <person name="MacDonald P.J.P."/>
            <person name="McCowen C."/>
            <person name="Montmayeur A."/>
            <person name="Murphy C."/>
            <person name="Neiman D."/>
            <person name="Pearson M."/>
            <person name="Priest M."/>
            <person name="Roberts A."/>
            <person name="Saif S."/>
            <person name="Shea T."/>
            <person name="Sisk P."/>
            <person name="Stolte C."/>
            <person name="Sykes S."/>
            <person name="Wortman J."/>
            <person name="Nusbaum C."/>
            <person name="Birren B."/>
        </authorList>
    </citation>
    <scope>NUCLEOTIDE SEQUENCE [LARGE SCALE GENOMIC DNA]</scope>
    <source>
        <strain evidence="2 3">ATCC 38327</strain>
    </source>
</reference>
<feature type="region of interest" description="Disordered" evidence="1">
    <location>
        <begin position="1"/>
        <end position="22"/>
    </location>
</feature>
<proteinExistence type="predicted"/>
<feature type="compositionally biased region" description="Low complexity" evidence="1">
    <location>
        <begin position="799"/>
        <end position="816"/>
    </location>
</feature>
<feature type="region of interest" description="Disordered" evidence="1">
    <location>
        <begin position="158"/>
        <end position="530"/>
    </location>
</feature>
<reference evidence="3" key="2">
    <citation type="submission" date="2009-11" db="EMBL/GenBank/DDBJ databases">
        <title>The Genome Sequence of Allomyces macrogynus strain ATCC 38327.</title>
        <authorList>
            <consortium name="The Broad Institute Genome Sequencing Platform"/>
            <person name="Russ C."/>
            <person name="Cuomo C."/>
            <person name="Shea T."/>
            <person name="Young S.K."/>
            <person name="Zeng Q."/>
            <person name="Koehrsen M."/>
            <person name="Haas B."/>
            <person name="Borodovsky M."/>
            <person name="Guigo R."/>
            <person name="Alvarado L."/>
            <person name="Berlin A."/>
            <person name="Borenstein D."/>
            <person name="Chen Z."/>
            <person name="Engels R."/>
            <person name="Freedman E."/>
            <person name="Gellesch M."/>
            <person name="Goldberg J."/>
            <person name="Griggs A."/>
            <person name="Gujja S."/>
            <person name="Heiman D."/>
            <person name="Hepburn T."/>
            <person name="Howarth C."/>
            <person name="Jen D."/>
            <person name="Larson L."/>
            <person name="Lewis B."/>
            <person name="Mehta T."/>
            <person name="Park D."/>
            <person name="Pearson M."/>
            <person name="Roberts A."/>
            <person name="Saif S."/>
            <person name="Shenoy N."/>
            <person name="Sisk P."/>
            <person name="Stolte C."/>
            <person name="Sykes S."/>
            <person name="Walk T."/>
            <person name="White J."/>
            <person name="Yandava C."/>
            <person name="Burger G."/>
            <person name="Gray M.W."/>
            <person name="Holland P.W.H."/>
            <person name="King N."/>
            <person name="Lang F.B.F."/>
            <person name="Roger A.J."/>
            <person name="Ruiz-Trillo I."/>
            <person name="Lander E."/>
            <person name="Nusbaum C."/>
        </authorList>
    </citation>
    <scope>NUCLEOTIDE SEQUENCE [LARGE SCALE GENOMIC DNA]</scope>
    <source>
        <strain evidence="3">ATCC 38327</strain>
    </source>
</reference>
<keyword evidence="3" id="KW-1185">Reference proteome</keyword>
<feature type="compositionally biased region" description="Polar residues" evidence="1">
    <location>
        <begin position="1"/>
        <end position="10"/>
    </location>
</feature>
<dbReference type="EMBL" id="GG745340">
    <property type="protein sequence ID" value="KNE62532.1"/>
    <property type="molecule type" value="Genomic_DNA"/>
</dbReference>
<name>A0A0L0SJ74_ALLM3</name>
<feature type="compositionally biased region" description="Low complexity" evidence="1">
    <location>
        <begin position="426"/>
        <end position="436"/>
    </location>
</feature>
<dbReference type="VEuPathDB" id="FungiDB:AMAG_07744"/>